<evidence type="ECO:0000313" key="2">
    <source>
        <dbReference type="EMBL" id="GGN41764.1"/>
    </source>
</evidence>
<dbReference type="Proteomes" id="UP000600080">
    <property type="component" value="Unassembled WGS sequence"/>
</dbReference>
<evidence type="ECO:0000313" key="3">
    <source>
        <dbReference type="Proteomes" id="UP000600080"/>
    </source>
</evidence>
<accession>A0ABQ2JBQ6</accession>
<protein>
    <submittedName>
        <fullName evidence="2">Uncharacterized protein</fullName>
    </submittedName>
</protein>
<comment type="caution">
    <text evidence="2">The sequence shown here is derived from an EMBL/GenBank/DDBJ whole genome shotgun (WGS) entry which is preliminary data.</text>
</comment>
<feature type="region of interest" description="Disordered" evidence="1">
    <location>
        <begin position="1"/>
        <end position="52"/>
    </location>
</feature>
<organism evidence="2 3">
    <name type="scientific">Streptomyces kronopolitis</name>
    <dbReference type="NCBI Taxonomy" id="1612435"/>
    <lineage>
        <taxon>Bacteria</taxon>
        <taxon>Bacillati</taxon>
        <taxon>Actinomycetota</taxon>
        <taxon>Actinomycetes</taxon>
        <taxon>Kitasatosporales</taxon>
        <taxon>Streptomycetaceae</taxon>
        <taxon>Streptomyces</taxon>
    </lineage>
</organism>
<keyword evidence="3" id="KW-1185">Reference proteome</keyword>
<reference evidence="3" key="1">
    <citation type="journal article" date="2019" name="Int. J. Syst. Evol. Microbiol.">
        <title>The Global Catalogue of Microorganisms (GCM) 10K type strain sequencing project: providing services to taxonomists for standard genome sequencing and annotation.</title>
        <authorList>
            <consortium name="The Broad Institute Genomics Platform"/>
            <consortium name="The Broad Institute Genome Sequencing Center for Infectious Disease"/>
            <person name="Wu L."/>
            <person name="Ma J."/>
        </authorList>
    </citation>
    <scope>NUCLEOTIDE SEQUENCE [LARGE SCALE GENOMIC DNA]</scope>
    <source>
        <strain evidence="3">CGMCC 4.7323</strain>
    </source>
</reference>
<dbReference type="EMBL" id="BMND01000006">
    <property type="protein sequence ID" value="GGN41764.1"/>
    <property type="molecule type" value="Genomic_DNA"/>
</dbReference>
<evidence type="ECO:0000256" key="1">
    <source>
        <dbReference type="SAM" id="MobiDB-lite"/>
    </source>
</evidence>
<feature type="compositionally biased region" description="Low complexity" evidence="1">
    <location>
        <begin position="43"/>
        <end position="52"/>
    </location>
</feature>
<feature type="compositionally biased region" description="Gly residues" evidence="1">
    <location>
        <begin position="20"/>
        <end position="41"/>
    </location>
</feature>
<proteinExistence type="predicted"/>
<sequence length="72" mass="6934">MKHIGALGRGAEKGCHRRGSGPGRTGARGGPDGRCGGGQGPTAGHYGRAGAAGGTPFFAASLRITSATAGRS</sequence>
<gene>
    <name evidence="2" type="ORF">GCM10012285_21300</name>
</gene>
<name>A0ABQ2JBQ6_9ACTN</name>